<dbReference type="InterPro" id="IPR012337">
    <property type="entry name" value="RNaseH-like_sf"/>
</dbReference>
<feature type="domain" description="DUF659" evidence="1">
    <location>
        <begin position="1"/>
        <end position="78"/>
    </location>
</feature>
<evidence type="ECO:0000313" key="3">
    <source>
        <dbReference type="Proteomes" id="UP000232688"/>
    </source>
</evidence>
<reference evidence="2 3" key="1">
    <citation type="submission" date="2017-10" db="EMBL/GenBank/DDBJ databases">
        <title>Extensive intraspecific genome diversity in a model arbuscular mycorrhizal fungus.</title>
        <authorList>
            <person name="Chen E.C.H."/>
            <person name="Morin E."/>
            <person name="Baudet D."/>
            <person name="Noel J."/>
            <person name="Ndikumana S."/>
            <person name="Charron P."/>
            <person name="St-Onge C."/>
            <person name="Giorgi J."/>
            <person name="Grigoriev I.V."/>
            <person name="Roux C."/>
            <person name="Martin F.M."/>
            <person name="Corradi N."/>
        </authorList>
    </citation>
    <scope>NUCLEOTIDE SEQUENCE [LARGE SCALE GENOMIC DNA]</scope>
    <source>
        <strain evidence="2 3">A1</strain>
    </source>
</reference>
<dbReference type="VEuPathDB" id="FungiDB:RhiirA1_356434"/>
<dbReference type="SUPFAM" id="SSF53098">
    <property type="entry name" value="Ribonuclease H-like"/>
    <property type="match status" value="1"/>
</dbReference>
<dbReference type="Pfam" id="PF04937">
    <property type="entry name" value="DUF659"/>
    <property type="match status" value="1"/>
</dbReference>
<proteinExistence type="predicted"/>
<sequence>SSEHHTTEFLTNKIDKMIQKIGPKKIGAIVSDNAANISAARKAISLKYPNIMNLRCIAHCFNLISQNIIKIPFAEKLLYRCNIVNTFFKASHIAASLLRDTIKKNIEGGTLKTFVKTQ</sequence>
<dbReference type="Proteomes" id="UP000232688">
    <property type="component" value="Unassembled WGS sequence"/>
</dbReference>
<feature type="non-terminal residue" evidence="2">
    <location>
        <position position="1"/>
    </location>
</feature>
<dbReference type="AlphaFoldDB" id="A0A2N0QJY7"/>
<evidence type="ECO:0000313" key="2">
    <source>
        <dbReference type="EMBL" id="PKC51365.1"/>
    </source>
</evidence>
<name>A0A2N0QJY7_9GLOM</name>
<protein>
    <recommendedName>
        <fullName evidence="1">DUF659 domain-containing protein</fullName>
    </recommendedName>
</protein>
<dbReference type="EMBL" id="LLXH01007780">
    <property type="protein sequence ID" value="PKC51365.1"/>
    <property type="molecule type" value="Genomic_DNA"/>
</dbReference>
<accession>A0A2N0QJY7</accession>
<reference evidence="2 3" key="2">
    <citation type="submission" date="2017-10" db="EMBL/GenBank/DDBJ databases">
        <title>Genome analyses suggest a sexual origin of heterokaryosis in a supposedly ancient asexual fungus.</title>
        <authorList>
            <person name="Corradi N."/>
            <person name="Sedzielewska K."/>
            <person name="Noel J."/>
            <person name="Charron P."/>
            <person name="Farinelli L."/>
            <person name="Marton T."/>
            <person name="Kruger M."/>
            <person name="Pelin A."/>
            <person name="Brachmann A."/>
            <person name="Corradi N."/>
        </authorList>
    </citation>
    <scope>NUCLEOTIDE SEQUENCE [LARGE SCALE GENOMIC DNA]</scope>
    <source>
        <strain evidence="2 3">A1</strain>
    </source>
</reference>
<comment type="caution">
    <text evidence="2">The sequence shown here is derived from an EMBL/GenBank/DDBJ whole genome shotgun (WGS) entry which is preliminary data.</text>
</comment>
<evidence type="ECO:0000259" key="1">
    <source>
        <dbReference type="Pfam" id="PF04937"/>
    </source>
</evidence>
<gene>
    <name evidence="2" type="ORF">RhiirA1_356434</name>
</gene>
<organism evidence="2 3">
    <name type="scientific">Rhizophagus irregularis</name>
    <dbReference type="NCBI Taxonomy" id="588596"/>
    <lineage>
        <taxon>Eukaryota</taxon>
        <taxon>Fungi</taxon>
        <taxon>Fungi incertae sedis</taxon>
        <taxon>Mucoromycota</taxon>
        <taxon>Glomeromycotina</taxon>
        <taxon>Glomeromycetes</taxon>
        <taxon>Glomerales</taxon>
        <taxon>Glomeraceae</taxon>
        <taxon>Rhizophagus</taxon>
    </lineage>
</organism>
<dbReference type="InterPro" id="IPR007021">
    <property type="entry name" value="DUF659"/>
</dbReference>